<name>A0ABV9L046_9BACT</name>
<evidence type="ECO:0000313" key="2">
    <source>
        <dbReference type="Proteomes" id="UP001596023"/>
    </source>
</evidence>
<organism evidence="1 2">
    <name type="scientific">Dysgonomonas termitidis</name>
    <dbReference type="NCBI Taxonomy" id="1516126"/>
    <lineage>
        <taxon>Bacteria</taxon>
        <taxon>Pseudomonadati</taxon>
        <taxon>Bacteroidota</taxon>
        <taxon>Bacteroidia</taxon>
        <taxon>Bacteroidales</taxon>
        <taxon>Dysgonomonadaceae</taxon>
        <taxon>Dysgonomonas</taxon>
    </lineage>
</organism>
<accession>A0ABV9L046</accession>
<keyword evidence="2" id="KW-1185">Reference proteome</keyword>
<sequence length="144" mass="16832">MNKQQSNMPRAGKESIKKVKRSVVYIMYNYLHTNGACFKCIKQTLEDCRKSRDLWLENCCQPDSGRIVYGIQSTKSYLIFNPNIKGYVLLIETNTAQIQSIHRNQFFGEFSLLDSDNQSGRMNNTEAYELMLKAYHLQFSKKKR</sequence>
<gene>
    <name evidence="1" type="ORF">ACFO6W_18625</name>
</gene>
<evidence type="ECO:0000313" key="1">
    <source>
        <dbReference type="EMBL" id="MFC4675707.1"/>
    </source>
</evidence>
<comment type="caution">
    <text evidence="1">The sequence shown here is derived from an EMBL/GenBank/DDBJ whole genome shotgun (WGS) entry which is preliminary data.</text>
</comment>
<reference evidence="2" key="1">
    <citation type="journal article" date="2019" name="Int. J. Syst. Evol. Microbiol.">
        <title>The Global Catalogue of Microorganisms (GCM) 10K type strain sequencing project: providing services to taxonomists for standard genome sequencing and annotation.</title>
        <authorList>
            <consortium name="The Broad Institute Genomics Platform"/>
            <consortium name="The Broad Institute Genome Sequencing Center for Infectious Disease"/>
            <person name="Wu L."/>
            <person name="Ma J."/>
        </authorList>
    </citation>
    <scope>NUCLEOTIDE SEQUENCE [LARGE SCALE GENOMIC DNA]</scope>
    <source>
        <strain evidence="2">CCUG 66188</strain>
    </source>
</reference>
<dbReference type="Proteomes" id="UP001596023">
    <property type="component" value="Unassembled WGS sequence"/>
</dbReference>
<dbReference type="RefSeq" id="WP_379999184.1">
    <property type="nucleotide sequence ID" value="NZ_JBHSGN010000115.1"/>
</dbReference>
<protein>
    <submittedName>
        <fullName evidence="1">DUF3873 family protein</fullName>
    </submittedName>
</protein>
<dbReference type="EMBL" id="JBHSGN010000115">
    <property type="protein sequence ID" value="MFC4675707.1"/>
    <property type="molecule type" value="Genomic_DNA"/>
</dbReference>
<proteinExistence type="predicted"/>